<dbReference type="GO" id="GO:0016779">
    <property type="term" value="F:nucleotidyltransferase activity"/>
    <property type="evidence" value="ECO:0007669"/>
    <property type="project" value="UniProtKB-KW"/>
</dbReference>
<reference evidence="1 2" key="1">
    <citation type="submission" date="2019-08" db="EMBL/GenBank/DDBJ databases">
        <title>In-depth cultivation of the pig gut microbiome towards novel bacterial diversity and tailored functional studies.</title>
        <authorList>
            <person name="Wylensek D."/>
            <person name="Hitch T.C.A."/>
            <person name="Clavel T."/>
        </authorList>
    </citation>
    <scope>NUCLEOTIDE SEQUENCE [LARGE SCALE GENOMIC DNA]</scope>
    <source>
        <strain evidence="1 2">WCA-MUC-591-APC-3H</strain>
    </source>
</reference>
<keyword evidence="1" id="KW-0548">Nucleotidyltransferase</keyword>
<dbReference type="EMBL" id="VUMZ01000005">
    <property type="protein sequence ID" value="MST51967.1"/>
    <property type="molecule type" value="Genomic_DNA"/>
</dbReference>
<protein>
    <submittedName>
        <fullName evidence="1">Mannose-1-phosphate guanylyltransferase</fullName>
    </submittedName>
</protein>
<comment type="caution">
    <text evidence="1">The sequence shown here is derived from an EMBL/GenBank/DDBJ whole genome shotgun (WGS) entry which is preliminary data.</text>
</comment>
<accession>A0A6L5Y7X6</accession>
<dbReference type="Proteomes" id="UP000474676">
    <property type="component" value="Unassembled WGS sequence"/>
</dbReference>
<dbReference type="AlphaFoldDB" id="A0A6L5Y7X6"/>
<evidence type="ECO:0000313" key="2">
    <source>
        <dbReference type="Proteomes" id="UP000474676"/>
    </source>
</evidence>
<name>A0A6L5Y7X6_9FIRM</name>
<keyword evidence="1" id="KW-0808">Transferase</keyword>
<sequence>MNIKYIELKTGYNDDGPAWIGNVKESKSGKTVYFNDHAFQRCSSRGVTGIGGNYYDLETGEKYWISGVKKNGCDRHWLGHGKVIIDRKVIDEYLAITKSKSLNESHFDIQDIDDVFPIERIHAILNEQNE</sequence>
<proteinExistence type="predicted"/>
<keyword evidence="2" id="KW-1185">Reference proteome</keyword>
<organism evidence="1 2">
    <name type="scientific">Hornefia butyriciproducens</name>
    <dbReference type="NCBI Taxonomy" id="2652293"/>
    <lineage>
        <taxon>Bacteria</taxon>
        <taxon>Bacillati</taxon>
        <taxon>Bacillota</taxon>
        <taxon>Clostridia</taxon>
        <taxon>Peptostreptococcales</taxon>
        <taxon>Anaerovoracaceae</taxon>
        <taxon>Hornefia</taxon>
    </lineage>
</organism>
<dbReference type="GeneID" id="303114975"/>
<dbReference type="RefSeq" id="WP_154574411.1">
    <property type="nucleotide sequence ID" value="NZ_JAQXGS010000047.1"/>
</dbReference>
<evidence type="ECO:0000313" key="1">
    <source>
        <dbReference type="EMBL" id="MST51967.1"/>
    </source>
</evidence>
<gene>
    <name evidence="1" type="ORF">FYJ64_06510</name>
</gene>